<dbReference type="OrthoDB" id="194468at2759"/>
<evidence type="ECO:0000256" key="6">
    <source>
        <dbReference type="ARBA" id="ARBA00022801"/>
    </source>
</evidence>
<sequence length="359" mass="39908">MPGLVDSHVHASQFPNNGLHLGTPLLEWLEKYTFPTERSFADVKVAEKVYPRVVDRMLRNGTTTASYFATAHLPATKVLAATTAAKGQRALVGKVNMLMNCPENYREESVEESLRETEEFISYTESLKSPLVQPIVTPRFAITCPEDHMRALGALASKHKCRVQSHLCESEPEKELVKKIFPDFPSYTYLYHAMGLLTDKTIMAHCVWLDDEEVRLLAEKRAGVSHCPNSNLNLLSGHCNVKKLLQHGVKVGLGTDCSAGYSSSVLDAMRRALHVSCSVGMEHSKHDVLTLPEAFHLATLGGAQVVSMDDCIGNFVVGKEFDAILVDDTMEDKIQRFLYNGDDRNMVEVYVAGRRVVAR</sequence>
<comment type="cofactor">
    <cofactor evidence="9">
        <name>Zn(2+)</name>
        <dbReference type="ChEBI" id="CHEBI:29105"/>
    </cofactor>
    <text evidence="9">Binds 1 zinc ion per subunit.</text>
</comment>
<evidence type="ECO:0000259" key="10">
    <source>
        <dbReference type="Pfam" id="PF01979"/>
    </source>
</evidence>
<dbReference type="GO" id="GO:0005829">
    <property type="term" value="C:cytosol"/>
    <property type="evidence" value="ECO:0007669"/>
    <property type="project" value="TreeGrafter"/>
</dbReference>
<dbReference type="UniPathway" id="UPA00603">
    <property type="reaction ID" value="UER00660"/>
</dbReference>
<dbReference type="GO" id="GO:0008892">
    <property type="term" value="F:guanine deaminase activity"/>
    <property type="evidence" value="ECO:0007669"/>
    <property type="project" value="UniProtKB-UniRule"/>
</dbReference>
<accession>A0A5B7G8E8</accession>
<dbReference type="InterPro" id="IPR051607">
    <property type="entry name" value="Metallo-dep_hydrolases"/>
</dbReference>
<reference evidence="11 12" key="1">
    <citation type="submission" date="2019-05" db="EMBL/GenBank/DDBJ databases">
        <title>Another draft genome of Portunus trituberculatus and its Hox gene families provides insights of decapod evolution.</title>
        <authorList>
            <person name="Jeong J.-H."/>
            <person name="Song I."/>
            <person name="Kim S."/>
            <person name="Choi T."/>
            <person name="Kim D."/>
            <person name="Ryu S."/>
            <person name="Kim W."/>
        </authorList>
    </citation>
    <scope>NUCLEOTIDE SEQUENCE [LARGE SCALE GENOMIC DNA]</scope>
    <source>
        <tissue evidence="11">Muscle</tissue>
    </source>
</reference>
<dbReference type="PANTHER" id="PTHR11271:SF6">
    <property type="entry name" value="GUANINE DEAMINASE"/>
    <property type="match status" value="1"/>
</dbReference>
<name>A0A5B7G8E8_PORTR</name>
<dbReference type="EMBL" id="VSRR010012982">
    <property type="protein sequence ID" value="MPC55212.1"/>
    <property type="molecule type" value="Genomic_DNA"/>
</dbReference>
<evidence type="ECO:0000256" key="7">
    <source>
        <dbReference type="ARBA" id="ARBA00022833"/>
    </source>
</evidence>
<feature type="domain" description="Amidohydrolase-related" evidence="10">
    <location>
        <begin position="1"/>
        <end position="356"/>
    </location>
</feature>
<dbReference type="SUPFAM" id="SSF51556">
    <property type="entry name" value="Metallo-dependent hydrolases"/>
    <property type="match status" value="1"/>
</dbReference>
<dbReference type="InterPro" id="IPR006680">
    <property type="entry name" value="Amidohydro-rel"/>
</dbReference>
<keyword evidence="7 9" id="KW-0862">Zinc</keyword>
<comment type="catalytic activity">
    <reaction evidence="8 9">
        <text>guanine + H2O + H(+) = xanthine + NH4(+)</text>
        <dbReference type="Rhea" id="RHEA:14665"/>
        <dbReference type="ChEBI" id="CHEBI:15377"/>
        <dbReference type="ChEBI" id="CHEBI:15378"/>
        <dbReference type="ChEBI" id="CHEBI:16235"/>
        <dbReference type="ChEBI" id="CHEBI:17712"/>
        <dbReference type="ChEBI" id="CHEBI:28938"/>
        <dbReference type="EC" id="3.5.4.3"/>
    </reaction>
</comment>
<dbReference type="AlphaFoldDB" id="A0A5B7G8E8"/>
<dbReference type="InterPro" id="IPR011059">
    <property type="entry name" value="Metal-dep_hydrolase_composite"/>
</dbReference>
<dbReference type="GO" id="GO:0006147">
    <property type="term" value="P:guanine catabolic process"/>
    <property type="evidence" value="ECO:0007669"/>
    <property type="project" value="UniProtKB-UniRule"/>
</dbReference>
<dbReference type="GO" id="GO:0008270">
    <property type="term" value="F:zinc ion binding"/>
    <property type="evidence" value="ECO:0007669"/>
    <property type="project" value="UniProtKB-UniRule"/>
</dbReference>
<comment type="similarity">
    <text evidence="2 9">Belongs to the metallo-dependent hydrolases superfamily. ATZ/TRZ family.</text>
</comment>
<evidence type="ECO:0000256" key="1">
    <source>
        <dbReference type="ARBA" id="ARBA00004984"/>
    </source>
</evidence>
<dbReference type="InterPro" id="IPR032466">
    <property type="entry name" value="Metal_Hydrolase"/>
</dbReference>
<evidence type="ECO:0000256" key="8">
    <source>
        <dbReference type="ARBA" id="ARBA00051148"/>
    </source>
</evidence>
<protein>
    <recommendedName>
        <fullName evidence="4 9">Guanine deaminase</fullName>
        <shortName evidence="9">Guanase</shortName>
        <ecNumber evidence="3 9">3.5.4.3</ecNumber>
    </recommendedName>
    <alternativeName>
        <fullName evidence="9">Guanine aminohydrolase</fullName>
    </alternativeName>
</protein>
<evidence type="ECO:0000313" key="12">
    <source>
        <dbReference type="Proteomes" id="UP000324222"/>
    </source>
</evidence>
<evidence type="ECO:0000256" key="2">
    <source>
        <dbReference type="ARBA" id="ARBA00006745"/>
    </source>
</evidence>
<dbReference type="Pfam" id="PF01979">
    <property type="entry name" value="Amidohydro_1"/>
    <property type="match status" value="1"/>
</dbReference>
<dbReference type="Proteomes" id="UP000324222">
    <property type="component" value="Unassembled WGS sequence"/>
</dbReference>
<dbReference type="PANTHER" id="PTHR11271">
    <property type="entry name" value="GUANINE DEAMINASE"/>
    <property type="match status" value="1"/>
</dbReference>
<keyword evidence="5 9" id="KW-0479">Metal-binding</keyword>
<evidence type="ECO:0000256" key="4">
    <source>
        <dbReference type="ARBA" id="ARBA00014514"/>
    </source>
</evidence>
<dbReference type="NCBIfam" id="TIGR02967">
    <property type="entry name" value="guan_deamin"/>
    <property type="match status" value="1"/>
</dbReference>
<dbReference type="Gene3D" id="3.20.20.140">
    <property type="entry name" value="Metal-dependent hydrolases"/>
    <property type="match status" value="1"/>
</dbReference>
<evidence type="ECO:0000256" key="5">
    <source>
        <dbReference type="ARBA" id="ARBA00022723"/>
    </source>
</evidence>
<evidence type="ECO:0000256" key="3">
    <source>
        <dbReference type="ARBA" id="ARBA00012781"/>
    </source>
</evidence>
<keyword evidence="12" id="KW-1185">Reference proteome</keyword>
<evidence type="ECO:0000313" key="11">
    <source>
        <dbReference type="EMBL" id="MPC55212.1"/>
    </source>
</evidence>
<dbReference type="FunFam" id="3.20.20.140:FF:000022">
    <property type="entry name" value="Guanine deaminase"/>
    <property type="match status" value="1"/>
</dbReference>
<keyword evidence="6 9" id="KW-0378">Hydrolase</keyword>
<dbReference type="Gene3D" id="2.30.40.10">
    <property type="entry name" value="Urease, subunit C, domain 1"/>
    <property type="match status" value="1"/>
</dbReference>
<dbReference type="EC" id="3.5.4.3" evidence="3 9"/>
<dbReference type="InterPro" id="IPR014311">
    <property type="entry name" value="Guanine_deaminase"/>
</dbReference>
<evidence type="ECO:0000256" key="9">
    <source>
        <dbReference type="RuleBase" id="RU366009"/>
    </source>
</evidence>
<organism evidence="11 12">
    <name type="scientific">Portunus trituberculatus</name>
    <name type="common">Swimming crab</name>
    <name type="synonym">Neptunus trituberculatus</name>
    <dbReference type="NCBI Taxonomy" id="210409"/>
    <lineage>
        <taxon>Eukaryota</taxon>
        <taxon>Metazoa</taxon>
        <taxon>Ecdysozoa</taxon>
        <taxon>Arthropoda</taxon>
        <taxon>Crustacea</taxon>
        <taxon>Multicrustacea</taxon>
        <taxon>Malacostraca</taxon>
        <taxon>Eumalacostraca</taxon>
        <taxon>Eucarida</taxon>
        <taxon>Decapoda</taxon>
        <taxon>Pleocyemata</taxon>
        <taxon>Brachyura</taxon>
        <taxon>Eubrachyura</taxon>
        <taxon>Portunoidea</taxon>
        <taxon>Portunidae</taxon>
        <taxon>Portuninae</taxon>
        <taxon>Portunus</taxon>
    </lineage>
</organism>
<comment type="function">
    <text evidence="9">Catalyzes the hydrolytic deamination of guanine, producing xanthine and ammonia.</text>
</comment>
<comment type="caution">
    <text evidence="11">The sequence shown here is derived from an EMBL/GenBank/DDBJ whole genome shotgun (WGS) entry which is preliminary data.</text>
</comment>
<proteinExistence type="inferred from homology"/>
<gene>
    <name evidence="11" type="primary">GDA_0</name>
    <name evidence="11" type="ORF">E2C01_049144</name>
</gene>
<comment type="pathway">
    <text evidence="1 9">Purine metabolism; guanine degradation; xanthine from guanine: step 1/1.</text>
</comment>